<dbReference type="RefSeq" id="WP_190464102.1">
    <property type="nucleotide sequence ID" value="NZ_JACJPW010000019.1"/>
</dbReference>
<gene>
    <name evidence="1" type="ORF">H6G03_09490</name>
</gene>
<reference evidence="1" key="2">
    <citation type="submission" date="2020-08" db="EMBL/GenBank/DDBJ databases">
        <authorList>
            <person name="Chen M."/>
            <person name="Teng W."/>
            <person name="Zhao L."/>
            <person name="Hu C."/>
            <person name="Zhou Y."/>
            <person name="Han B."/>
            <person name="Song L."/>
            <person name="Shu W."/>
        </authorList>
    </citation>
    <scope>NUCLEOTIDE SEQUENCE</scope>
    <source>
        <strain evidence="1">FACHB-1375</strain>
    </source>
</reference>
<protein>
    <submittedName>
        <fullName evidence="1">Uncharacterized protein</fullName>
    </submittedName>
</protein>
<comment type="caution">
    <text evidence="1">The sequence shown here is derived from an EMBL/GenBank/DDBJ whole genome shotgun (WGS) entry which is preliminary data.</text>
</comment>
<proteinExistence type="predicted"/>
<name>A0A926VD54_9CYAN</name>
<dbReference type="Proteomes" id="UP000641646">
    <property type="component" value="Unassembled WGS sequence"/>
</dbReference>
<dbReference type="AlphaFoldDB" id="A0A926VD54"/>
<sequence>MTASTLELEVNGYVEIERSQVLPTLDIELLARCINLSNQFKQSINFGKELM</sequence>
<evidence type="ECO:0000313" key="2">
    <source>
        <dbReference type="Proteomes" id="UP000641646"/>
    </source>
</evidence>
<evidence type="ECO:0000313" key="1">
    <source>
        <dbReference type="EMBL" id="MBD2181335.1"/>
    </source>
</evidence>
<reference evidence="1" key="1">
    <citation type="journal article" date="2015" name="ISME J.">
        <title>Draft Genome Sequence of Streptomyces incarnatus NRRL8089, which Produces the Nucleoside Antibiotic Sinefungin.</title>
        <authorList>
            <person name="Oshima K."/>
            <person name="Hattori M."/>
            <person name="Shimizu H."/>
            <person name="Fukuda K."/>
            <person name="Nemoto M."/>
            <person name="Inagaki K."/>
            <person name="Tamura T."/>
        </authorList>
    </citation>
    <scope>NUCLEOTIDE SEQUENCE</scope>
    <source>
        <strain evidence="1">FACHB-1375</strain>
    </source>
</reference>
<dbReference type="EMBL" id="JACJPW010000019">
    <property type="protein sequence ID" value="MBD2181335.1"/>
    <property type="molecule type" value="Genomic_DNA"/>
</dbReference>
<keyword evidence="2" id="KW-1185">Reference proteome</keyword>
<accession>A0A926VD54</accession>
<organism evidence="1 2">
    <name type="scientific">Aerosakkonema funiforme FACHB-1375</name>
    <dbReference type="NCBI Taxonomy" id="2949571"/>
    <lineage>
        <taxon>Bacteria</taxon>
        <taxon>Bacillati</taxon>
        <taxon>Cyanobacteriota</taxon>
        <taxon>Cyanophyceae</taxon>
        <taxon>Oscillatoriophycideae</taxon>
        <taxon>Aerosakkonematales</taxon>
        <taxon>Aerosakkonemataceae</taxon>
        <taxon>Aerosakkonema</taxon>
    </lineage>
</organism>